<dbReference type="EMBL" id="JBBPBK010000272">
    <property type="protein sequence ID" value="KAK9265944.1"/>
    <property type="molecule type" value="Genomic_DNA"/>
</dbReference>
<feature type="region of interest" description="Disordered" evidence="2">
    <location>
        <begin position="1"/>
        <end position="38"/>
    </location>
</feature>
<feature type="coiled-coil region" evidence="1">
    <location>
        <begin position="328"/>
        <end position="362"/>
    </location>
</feature>
<keyword evidence="4" id="KW-1185">Reference proteome</keyword>
<feature type="compositionally biased region" description="Polar residues" evidence="2">
    <location>
        <begin position="13"/>
        <end position="33"/>
    </location>
</feature>
<dbReference type="InterPro" id="IPR007942">
    <property type="entry name" value="PLipase-like"/>
</dbReference>
<sequence>MEEPNDPIVATTADRTIPTSEKSTSRLSSQTQGSEEHCSATVLTAHLQTASVQTDSQPAPSMYSLQHARMVSQPCSTLRRSKRVRRLEDSNENVLAETADGSIPSSTLPPQSTRSDEHQLAAAARPLAPISAEINDLPPTGLAPNAAVSNASEHMPLREATVGSNNVEDRLEENVITTNQRDEQPTQSLSFFLSDMADLLDDSSSSQNEVNFQEPKFPLVTVNGYRVKEQAAPTLRSIILKHGDIAANCKVQTMKVRSSNLEHMCDVVQKLLESGFLQITPGELRSMRALVGDLEVLGLDIGWLRQRLDDICEAKHEVKLSSTWKEAKALNKQVTEEFEREVEKLEAEISLKKDKLAELKAEGFEISEKILDAKKKVGRFYRGLAPEHVVLLSKFNPRSMKAKELRQRGPEGRAREASMARGGRKGRDEGEYMDGEDQSGEEPQESSHLTPANPRHEVFSWLDYPSVASKYSSQHAQTVIHPCGTLRPAKRVKDMENPSDSPVAIMVDRTIPTSEKPTSRLTSRTQGSEEHHSATVLSAHLQTLSAQMDSRPSPSRYSLRPAKMVYQSRSTLRRSERIRRIEDSNKNMLAETADGFVPLSTLPPQSPGSDEHQLAAPPSSPISAEINNHLPTGLAPSASANNVSEQTPLREATVASNNVEDRVEENAINTNQTDEHLSRSFSFILSEMADLLDDGSSSHNEVEFQGLKIPLVTVNGYRVKEEVAPALRSIFLKHGDIAANCSFQTMQPRSSILEIVCGIILKLQESEFTQITPVELNTMRAIVSDLEGVRLDVRWLCQRLDDIIEAKQLVKHSSTMKKAKGRNKQVIEETEKELKKLEVDMEDLVKKISLTNEKLDAMKAEAVVLNETTSDAKTKVGRFYRRSLVDGVV</sequence>
<proteinExistence type="predicted"/>
<organism evidence="3 4">
    <name type="scientific">Liquidambar formosana</name>
    <name type="common">Formosan gum</name>
    <dbReference type="NCBI Taxonomy" id="63359"/>
    <lineage>
        <taxon>Eukaryota</taxon>
        <taxon>Viridiplantae</taxon>
        <taxon>Streptophyta</taxon>
        <taxon>Embryophyta</taxon>
        <taxon>Tracheophyta</taxon>
        <taxon>Spermatophyta</taxon>
        <taxon>Magnoliopsida</taxon>
        <taxon>eudicotyledons</taxon>
        <taxon>Gunneridae</taxon>
        <taxon>Pentapetalae</taxon>
        <taxon>Saxifragales</taxon>
        <taxon>Altingiaceae</taxon>
        <taxon>Liquidambar</taxon>
    </lineage>
</organism>
<feature type="region of interest" description="Disordered" evidence="2">
    <location>
        <begin position="83"/>
        <end position="114"/>
    </location>
</feature>
<dbReference type="Pfam" id="PF05278">
    <property type="entry name" value="PEARLI-4"/>
    <property type="match status" value="2"/>
</dbReference>
<keyword evidence="1" id="KW-0175">Coiled coil</keyword>
<feature type="compositionally biased region" description="Polar residues" evidence="2">
    <location>
        <begin position="512"/>
        <end position="526"/>
    </location>
</feature>
<feature type="compositionally biased region" description="Basic and acidic residues" evidence="2">
    <location>
        <begin position="401"/>
        <end position="418"/>
    </location>
</feature>
<feature type="region of interest" description="Disordered" evidence="2">
    <location>
        <begin position="512"/>
        <end position="533"/>
    </location>
</feature>
<feature type="compositionally biased region" description="Polar residues" evidence="2">
    <location>
        <begin position="103"/>
        <end position="113"/>
    </location>
</feature>
<feature type="coiled-coil region" evidence="1">
    <location>
        <begin position="820"/>
        <end position="861"/>
    </location>
</feature>
<feature type="region of interest" description="Disordered" evidence="2">
    <location>
        <begin position="566"/>
        <end position="671"/>
    </location>
</feature>
<feature type="compositionally biased region" description="Acidic residues" evidence="2">
    <location>
        <begin position="431"/>
        <end position="444"/>
    </location>
</feature>
<gene>
    <name evidence="3" type="ORF">L1049_003468</name>
</gene>
<dbReference type="PANTHER" id="PTHR35358:SF10">
    <property type="entry name" value="PLANT PHOSPHOLIPASE-LIKE PROTEIN"/>
    <property type="match status" value="1"/>
</dbReference>
<comment type="caution">
    <text evidence="3">The sequence shown here is derived from an EMBL/GenBank/DDBJ whole genome shotgun (WGS) entry which is preliminary data.</text>
</comment>
<evidence type="ECO:0008006" key="5">
    <source>
        <dbReference type="Google" id="ProtNLM"/>
    </source>
</evidence>
<evidence type="ECO:0000256" key="1">
    <source>
        <dbReference type="SAM" id="Coils"/>
    </source>
</evidence>
<feature type="compositionally biased region" description="Basic and acidic residues" evidence="2">
    <location>
        <begin position="573"/>
        <end position="585"/>
    </location>
</feature>
<evidence type="ECO:0000256" key="2">
    <source>
        <dbReference type="SAM" id="MobiDB-lite"/>
    </source>
</evidence>
<dbReference type="Proteomes" id="UP001415857">
    <property type="component" value="Unassembled WGS sequence"/>
</dbReference>
<reference evidence="3 4" key="1">
    <citation type="journal article" date="2024" name="Plant J.">
        <title>Genome sequences and population genomics reveal climatic adaptation and genomic divergence between two closely related sweetgum species.</title>
        <authorList>
            <person name="Xu W.Q."/>
            <person name="Ren C.Q."/>
            <person name="Zhang X.Y."/>
            <person name="Comes H.P."/>
            <person name="Liu X.H."/>
            <person name="Li Y.G."/>
            <person name="Kettle C.J."/>
            <person name="Jalonen R."/>
            <person name="Gaisberger H."/>
            <person name="Ma Y.Z."/>
            <person name="Qiu Y.X."/>
        </authorList>
    </citation>
    <scope>NUCLEOTIDE SEQUENCE [LARGE SCALE GENOMIC DNA]</scope>
    <source>
        <strain evidence="3">Hangzhou</strain>
    </source>
</reference>
<accession>A0AAP0N748</accession>
<protein>
    <recommendedName>
        <fullName evidence="5">Phospholipase-like protein (PEARLI 4) family protein</fullName>
    </recommendedName>
</protein>
<feature type="compositionally biased region" description="Polar residues" evidence="2">
    <location>
        <begin position="621"/>
        <end position="630"/>
    </location>
</feature>
<name>A0AAP0N748_LIQFO</name>
<dbReference type="AlphaFoldDB" id="A0AAP0N748"/>
<feature type="region of interest" description="Disordered" evidence="2">
    <location>
        <begin position="401"/>
        <end position="453"/>
    </location>
</feature>
<evidence type="ECO:0000313" key="3">
    <source>
        <dbReference type="EMBL" id="KAK9265944.1"/>
    </source>
</evidence>
<feature type="compositionally biased region" description="Polar residues" evidence="2">
    <location>
        <begin position="638"/>
        <end position="647"/>
    </location>
</feature>
<evidence type="ECO:0000313" key="4">
    <source>
        <dbReference type="Proteomes" id="UP001415857"/>
    </source>
</evidence>
<dbReference type="PANTHER" id="PTHR35358">
    <property type="entry name" value="OS06G0711100 PROTEIN"/>
    <property type="match status" value="1"/>
</dbReference>